<evidence type="ECO:0000256" key="5">
    <source>
        <dbReference type="ARBA" id="ARBA00022962"/>
    </source>
</evidence>
<dbReference type="PIRSF" id="PIRSF000495">
    <property type="entry name" value="Amidotransf_hisH"/>
    <property type="match status" value="1"/>
</dbReference>
<dbReference type="EC" id="4.3.2.10" evidence="10"/>
<dbReference type="PANTHER" id="PTHR42701:SF1">
    <property type="entry name" value="IMIDAZOLE GLYCEROL PHOSPHATE SYNTHASE SUBUNIT HISH"/>
    <property type="match status" value="1"/>
</dbReference>
<feature type="active site" description="Nucleophile" evidence="10 11">
    <location>
        <position position="83"/>
    </location>
</feature>
<keyword evidence="5 10" id="KW-0315">Glutamine amidotransferase</keyword>
<dbReference type="GO" id="GO:0005737">
    <property type="term" value="C:cytoplasm"/>
    <property type="evidence" value="ECO:0007669"/>
    <property type="project" value="UniProtKB-SubCell"/>
</dbReference>
<dbReference type="Proteomes" id="UP001158066">
    <property type="component" value="Unassembled WGS sequence"/>
</dbReference>
<comment type="subcellular location">
    <subcellularLocation>
        <location evidence="10">Cytoplasm</location>
    </subcellularLocation>
</comment>
<evidence type="ECO:0000256" key="9">
    <source>
        <dbReference type="ARBA" id="ARBA00049534"/>
    </source>
</evidence>
<evidence type="ECO:0000256" key="6">
    <source>
        <dbReference type="ARBA" id="ARBA00023102"/>
    </source>
</evidence>
<evidence type="ECO:0000256" key="8">
    <source>
        <dbReference type="ARBA" id="ARBA00047838"/>
    </source>
</evidence>
<dbReference type="GO" id="GO:0004359">
    <property type="term" value="F:glutaminase activity"/>
    <property type="evidence" value="ECO:0007669"/>
    <property type="project" value="UniProtKB-EC"/>
</dbReference>
<proteinExistence type="inferred from homology"/>
<dbReference type="EC" id="3.5.1.2" evidence="10"/>
<dbReference type="SUPFAM" id="SSF52317">
    <property type="entry name" value="Class I glutamine amidotransferase-like"/>
    <property type="match status" value="1"/>
</dbReference>
<dbReference type="AlphaFoldDB" id="A0AA45WX33"/>
<evidence type="ECO:0000313" key="13">
    <source>
        <dbReference type="EMBL" id="SMP56915.1"/>
    </source>
</evidence>
<evidence type="ECO:0000256" key="2">
    <source>
        <dbReference type="ARBA" id="ARBA00011152"/>
    </source>
</evidence>
<keyword evidence="7 10" id="KW-0456">Lyase</keyword>
<dbReference type="GO" id="GO:0016829">
    <property type="term" value="F:lyase activity"/>
    <property type="evidence" value="ECO:0007669"/>
    <property type="project" value="UniProtKB-KW"/>
</dbReference>
<gene>
    <name evidence="10" type="primary">hisH</name>
    <name evidence="13" type="ORF">SAMN06296020_106116</name>
</gene>
<feature type="domain" description="Glutamine amidotransferase" evidence="12">
    <location>
        <begin position="8"/>
        <end position="199"/>
    </location>
</feature>
<keyword evidence="4 10" id="KW-0378">Hydrolase</keyword>
<feature type="active site" evidence="10 11">
    <location>
        <position position="194"/>
    </location>
</feature>
<comment type="function">
    <text evidence="10">IGPS catalyzes the conversion of PRFAR and glutamine to IGP, AICAR and glutamate. The HisH subunit catalyzes the hydrolysis of glutamine to glutamate and ammonia as part of the synthesis of IGP and AICAR. The resulting ammonia molecule is channeled to the active site of HisF.</text>
</comment>
<comment type="catalytic activity">
    <reaction evidence="8 10">
        <text>5-[(5-phospho-1-deoxy-D-ribulos-1-ylimino)methylamino]-1-(5-phospho-beta-D-ribosyl)imidazole-4-carboxamide + L-glutamine = D-erythro-1-(imidazol-4-yl)glycerol 3-phosphate + 5-amino-1-(5-phospho-beta-D-ribosyl)imidazole-4-carboxamide + L-glutamate + H(+)</text>
        <dbReference type="Rhea" id="RHEA:24793"/>
        <dbReference type="ChEBI" id="CHEBI:15378"/>
        <dbReference type="ChEBI" id="CHEBI:29985"/>
        <dbReference type="ChEBI" id="CHEBI:58278"/>
        <dbReference type="ChEBI" id="CHEBI:58359"/>
        <dbReference type="ChEBI" id="CHEBI:58475"/>
        <dbReference type="ChEBI" id="CHEBI:58525"/>
        <dbReference type="EC" id="4.3.2.10"/>
    </reaction>
</comment>
<evidence type="ECO:0000256" key="1">
    <source>
        <dbReference type="ARBA" id="ARBA00005091"/>
    </source>
</evidence>
<comment type="catalytic activity">
    <reaction evidence="9 10">
        <text>L-glutamine + H2O = L-glutamate + NH4(+)</text>
        <dbReference type="Rhea" id="RHEA:15889"/>
        <dbReference type="ChEBI" id="CHEBI:15377"/>
        <dbReference type="ChEBI" id="CHEBI:28938"/>
        <dbReference type="ChEBI" id="CHEBI:29985"/>
        <dbReference type="ChEBI" id="CHEBI:58359"/>
        <dbReference type="EC" id="3.5.1.2"/>
    </reaction>
</comment>
<keyword evidence="10" id="KW-0963">Cytoplasm</keyword>
<dbReference type="PROSITE" id="PS51273">
    <property type="entry name" value="GATASE_TYPE_1"/>
    <property type="match status" value="1"/>
</dbReference>
<dbReference type="GO" id="GO:0000105">
    <property type="term" value="P:L-histidine biosynthetic process"/>
    <property type="evidence" value="ECO:0007669"/>
    <property type="project" value="UniProtKB-UniRule"/>
</dbReference>
<dbReference type="PANTHER" id="PTHR42701">
    <property type="entry name" value="IMIDAZOLE GLYCEROL PHOSPHATE SYNTHASE SUBUNIT HISH"/>
    <property type="match status" value="1"/>
</dbReference>
<keyword evidence="6 10" id="KW-0368">Histidine biosynthesis</keyword>
<evidence type="ECO:0000256" key="11">
    <source>
        <dbReference type="PIRSR" id="PIRSR000495-1"/>
    </source>
</evidence>
<comment type="caution">
    <text evidence="13">The sequence shown here is derived from an EMBL/GenBank/DDBJ whole genome shotgun (WGS) entry which is preliminary data.</text>
</comment>
<organism evidence="13 14">
    <name type="scientific">Anoxynatronum buryatiense</name>
    <dbReference type="NCBI Taxonomy" id="489973"/>
    <lineage>
        <taxon>Bacteria</taxon>
        <taxon>Bacillati</taxon>
        <taxon>Bacillota</taxon>
        <taxon>Clostridia</taxon>
        <taxon>Eubacteriales</taxon>
        <taxon>Clostridiaceae</taxon>
        <taxon>Anoxynatronum</taxon>
    </lineage>
</organism>
<dbReference type="RefSeq" id="WP_283409284.1">
    <property type="nucleotide sequence ID" value="NZ_FXUF01000006.1"/>
</dbReference>
<sequence>MENTRVAIIDNDMGNMFSVKNALEKVGLAVEITKDRGHIMKADALVLPGVGAFGSAMKHLNEHGLVETIKAFVETGKPFIGICLGLQLLFEESEEFGNSPGLALIKGRVVRFPQHVNQEEIKVPQIAWNKIMKGNMEWERTVLKNITAGEYMYFVHSYYVVPNDEKVILTKTSYEGIEYCSAIQQNNIVAFQFHPEKSGLKGLEIYENIKEWIIRSKEGK</sequence>
<evidence type="ECO:0000256" key="3">
    <source>
        <dbReference type="ARBA" id="ARBA00022605"/>
    </source>
</evidence>
<reference evidence="13" key="1">
    <citation type="submission" date="2017-05" db="EMBL/GenBank/DDBJ databases">
        <authorList>
            <person name="Varghese N."/>
            <person name="Submissions S."/>
        </authorList>
    </citation>
    <scope>NUCLEOTIDE SEQUENCE</scope>
    <source>
        <strain evidence="13">Su22</strain>
    </source>
</reference>
<dbReference type="Pfam" id="PF00117">
    <property type="entry name" value="GATase"/>
    <property type="match status" value="1"/>
</dbReference>
<evidence type="ECO:0000259" key="12">
    <source>
        <dbReference type="Pfam" id="PF00117"/>
    </source>
</evidence>
<dbReference type="Gene3D" id="3.40.50.880">
    <property type="match status" value="1"/>
</dbReference>
<dbReference type="GO" id="GO:0000107">
    <property type="term" value="F:imidazoleglycerol-phosphate synthase activity"/>
    <property type="evidence" value="ECO:0007669"/>
    <property type="project" value="UniProtKB-UniRule"/>
</dbReference>
<comment type="subunit">
    <text evidence="2 10">Heterodimer of HisH and HisF.</text>
</comment>
<keyword evidence="3 10" id="KW-0028">Amino-acid biosynthesis</keyword>
<dbReference type="InterPro" id="IPR010139">
    <property type="entry name" value="Imidazole-glycPsynth_HisH"/>
</dbReference>
<evidence type="ECO:0000256" key="10">
    <source>
        <dbReference type="HAMAP-Rule" id="MF_00278"/>
    </source>
</evidence>
<evidence type="ECO:0000313" key="14">
    <source>
        <dbReference type="Proteomes" id="UP001158066"/>
    </source>
</evidence>
<accession>A0AA45WX33</accession>
<dbReference type="InterPro" id="IPR017926">
    <property type="entry name" value="GATASE"/>
</dbReference>
<dbReference type="EMBL" id="FXUF01000006">
    <property type="protein sequence ID" value="SMP56915.1"/>
    <property type="molecule type" value="Genomic_DNA"/>
</dbReference>
<dbReference type="InterPro" id="IPR029062">
    <property type="entry name" value="Class_I_gatase-like"/>
</dbReference>
<comment type="pathway">
    <text evidence="1 10">Amino-acid biosynthesis; L-histidine biosynthesis; L-histidine from 5-phospho-alpha-D-ribose 1-diphosphate: step 5/9.</text>
</comment>
<dbReference type="HAMAP" id="MF_00278">
    <property type="entry name" value="HisH"/>
    <property type="match status" value="1"/>
</dbReference>
<name>A0AA45WX33_9CLOT</name>
<dbReference type="CDD" id="cd01748">
    <property type="entry name" value="GATase1_IGP_Synthase"/>
    <property type="match status" value="1"/>
</dbReference>
<evidence type="ECO:0000256" key="7">
    <source>
        <dbReference type="ARBA" id="ARBA00023239"/>
    </source>
</evidence>
<protein>
    <recommendedName>
        <fullName evidence="10">Imidazole glycerol phosphate synthase subunit HisH</fullName>
        <ecNumber evidence="10">4.3.2.10</ecNumber>
    </recommendedName>
    <alternativeName>
        <fullName evidence="10">IGP synthase glutaminase subunit</fullName>
        <ecNumber evidence="10">3.5.1.2</ecNumber>
    </alternativeName>
    <alternativeName>
        <fullName evidence="10">IGP synthase subunit HisH</fullName>
    </alternativeName>
    <alternativeName>
        <fullName evidence="10">ImGP synthase subunit HisH</fullName>
        <shortName evidence="10">IGPS subunit HisH</shortName>
    </alternativeName>
</protein>
<feature type="active site" evidence="10 11">
    <location>
        <position position="196"/>
    </location>
</feature>
<evidence type="ECO:0000256" key="4">
    <source>
        <dbReference type="ARBA" id="ARBA00022801"/>
    </source>
</evidence>
<keyword evidence="14" id="KW-1185">Reference proteome</keyword>
<dbReference type="NCBIfam" id="TIGR01855">
    <property type="entry name" value="IMP_synth_hisH"/>
    <property type="match status" value="1"/>
</dbReference>